<keyword evidence="2" id="KW-0808">Transferase</keyword>
<keyword evidence="3 5" id="KW-0418">Kinase</keyword>
<evidence type="ECO:0000259" key="4">
    <source>
        <dbReference type="Pfam" id="PF02782"/>
    </source>
</evidence>
<accession>A0A0P9DUG4</accession>
<dbReference type="GO" id="GO:0016301">
    <property type="term" value="F:kinase activity"/>
    <property type="evidence" value="ECO:0007669"/>
    <property type="project" value="UniProtKB-KW"/>
</dbReference>
<dbReference type="PANTHER" id="PTHR43095">
    <property type="entry name" value="SUGAR KINASE"/>
    <property type="match status" value="1"/>
</dbReference>
<evidence type="ECO:0000313" key="5">
    <source>
        <dbReference type="EMBL" id="KPV53744.1"/>
    </source>
</evidence>
<keyword evidence="6" id="KW-1185">Reference proteome</keyword>
<dbReference type="PANTHER" id="PTHR43095:SF5">
    <property type="entry name" value="XYLULOSE KINASE"/>
    <property type="match status" value="1"/>
</dbReference>
<evidence type="ECO:0000313" key="6">
    <source>
        <dbReference type="Proteomes" id="UP000050509"/>
    </source>
</evidence>
<feature type="non-terminal residue" evidence="5">
    <location>
        <position position="1"/>
    </location>
</feature>
<protein>
    <submittedName>
        <fullName evidence="5">Xylulose kinase</fullName>
    </submittedName>
</protein>
<name>A0A0P9DUG4_9CHLR</name>
<proteinExistence type="inferred from homology"/>
<evidence type="ECO:0000256" key="3">
    <source>
        <dbReference type="ARBA" id="ARBA00022777"/>
    </source>
</evidence>
<feature type="domain" description="Carbohydrate kinase FGGY C-terminal" evidence="4">
    <location>
        <begin position="50"/>
        <end position="234"/>
    </location>
</feature>
<dbReference type="InterPro" id="IPR018485">
    <property type="entry name" value="FGGY_C"/>
</dbReference>
<dbReference type="Proteomes" id="UP000050509">
    <property type="component" value="Unassembled WGS sequence"/>
</dbReference>
<comment type="similarity">
    <text evidence="1">Belongs to the FGGY kinase family.</text>
</comment>
<dbReference type="PATRIC" id="fig|186479.3.peg.3232"/>
<dbReference type="InterPro" id="IPR043129">
    <property type="entry name" value="ATPase_NBD"/>
</dbReference>
<organism evidence="5 6">
    <name type="scientific">Kouleothrix aurantiaca</name>
    <dbReference type="NCBI Taxonomy" id="186479"/>
    <lineage>
        <taxon>Bacteria</taxon>
        <taxon>Bacillati</taxon>
        <taxon>Chloroflexota</taxon>
        <taxon>Chloroflexia</taxon>
        <taxon>Chloroflexales</taxon>
        <taxon>Roseiflexineae</taxon>
        <taxon>Roseiflexaceae</taxon>
        <taxon>Kouleothrix</taxon>
    </lineage>
</organism>
<dbReference type="InterPro" id="IPR018483">
    <property type="entry name" value="Carb_kinase_FGGY_CS"/>
</dbReference>
<dbReference type="InterPro" id="IPR050406">
    <property type="entry name" value="FGGY_Carb_Kinase"/>
</dbReference>
<comment type="caution">
    <text evidence="5">The sequence shown here is derived from an EMBL/GenBank/DDBJ whole genome shotgun (WGS) entry which is preliminary data.</text>
</comment>
<dbReference type="Pfam" id="PF02782">
    <property type="entry name" value="FGGY_C"/>
    <property type="match status" value="1"/>
</dbReference>
<sequence length="291" mass="29730">CEGPEVCAHVGAAGAAATGLRAGTPVVGGAGDQPATAIGSGILQRGQTSVTVGTSGVVFTANDQYQPEPDGRLHTFCHAVPGQWFHMGVMLSAAGGMRWLHDAVAAGSSYNDLSALAGAVPRGADGLLFVPYLTGERHPHPDPLARGAFVGLTLRSNMGQLVRAVMEGVAFGLRDNLELLRGLGVVPATAAVSGGASKSPVWRQILTDILGIPLYTINSSEGAALGAAILAAVGAGAWPDVASACNDLIRQEDVSTPAHDAVADYERLYPVYSGMYPALRDSFAALAAFEG</sequence>
<dbReference type="Gene3D" id="3.30.420.40">
    <property type="match status" value="1"/>
</dbReference>
<dbReference type="GO" id="GO:0016773">
    <property type="term" value="F:phosphotransferase activity, alcohol group as acceptor"/>
    <property type="evidence" value="ECO:0007669"/>
    <property type="project" value="InterPro"/>
</dbReference>
<dbReference type="PROSITE" id="PS00445">
    <property type="entry name" value="FGGY_KINASES_2"/>
    <property type="match status" value="1"/>
</dbReference>
<reference evidence="5 6" key="1">
    <citation type="submission" date="2015-09" db="EMBL/GenBank/DDBJ databases">
        <title>Draft genome sequence of Kouleothrix aurantiaca JCM 19913.</title>
        <authorList>
            <person name="Hemp J."/>
        </authorList>
    </citation>
    <scope>NUCLEOTIDE SEQUENCE [LARGE SCALE GENOMIC DNA]</scope>
    <source>
        <strain evidence="5 6">COM-B</strain>
    </source>
</reference>
<dbReference type="GO" id="GO:0005975">
    <property type="term" value="P:carbohydrate metabolic process"/>
    <property type="evidence" value="ECO:0007669"/>
    <property type="project" value="InterPro"/>
</dbReference>
<evidence type="ECO:0000256" key="2">
    <source>
        <dbReference type="ARBA" id="ARBA00022679"/>
    </source>
</evidence>
<dbReference type="SUPFAM" id="SSF53067">
    <property type="entry name" value="Actin-like ATPase domain"/>
    <property type="match status" value="1"/>
</dbReference>
<evidence type="ECO:0000256" key="1">
    <source>
        <dbReference type="ARBA" id="ARBA00009156"/>
    </source>
</evidence>
<dbReference type="EMBL" id="LJCR01000186">
    <property type="protein sequence ID" value="KPV53744.1"/>
    <property type="molecule type" value="Genomic_DNA"/>
</dbReference>
<gene>
    <name evidence="5" type="ORF">SE17_07840</name>
</gene>
<dbReference type="AlphaFoldDB" id="A0A0P9DUG4"/>